<dbReference type="AlphaFoldDB" id="A0A2M8EL85"/>
<name>A0A2M8EL85_UNCKA</name>
<proteinExistence type="inferred from homology"/>
<protein>
    <recommendedName>
        <fullName evidence="3">Cell envelope-related transcriptional attenuator domain-containing protein</fullName>
    </recommendedName>
</protein>
<comment type="caution">
    <text evidence="4">The sequence shown here is derived from an EMBL/GenBank/DDBJ whole genome shotgun (WGS) entry which is preliminary data.</text>
</comment>
<feature type="transmembrane region" description="Helical" evidence="2">
    <location>
        <begin position="12"/>
        <end position="30"/>
    </location>
</feature>
<dbReference type="Proteomes" id="UP000229756">
    <property type="component" value="Unassembled WGS sequence"/>
</dbReference>
<dbReference type="Gene3D" id="3.40.630.190">
    <property type="entry name" value="LCP protein"/>
    <property type="match status" value="1"/>
</dbReference>
<evidence type="ECO:0000313" key="5">
    <source>
        <dbReference type="Proteomes" id="UP000229756"/>
    </source>
</evidence>
<dbReference type="Pfam" id="PF03816">
    <property type="entry name" value="LytR_cpsA_psr"/>
    <property type="match status" value="1"/>
</dbReference>
<dbReference type="EMBL" id="PFSJ01000024">
    <property type="protein sequence ID" value="PJC23491.1"/>
    <property type="molecule type" value="Genomic_DNA"/>
</dbReference>
<dbReference type="PANTHER" id="PTHR33392:SF6">
    <property type="entry name" value="POLYISOPRENYL-TEICHOIC ACID--PEPTIDOGLYCAN TEICHOIC ACID TRANSFERASE TAGU"/>
    <property type="match status" value="1"/>
</dbReference>
<evidence type="ECO:0000256" key="1">
    <source>
        <dbReference type="ARBA" id="ARBA00006068"/>
    </source>
</evidence>
<accession>A0A2M8EL85</accession>
<feature type="domain" description="Cell envelope-related transcriptional attenuator" evidence="3">
    <location>
        <begin position="110"/>
        <end position="260"/>
    </location>
</feature>
<dbReference type="PANTHER" id="PTHR33392">
    <property type="entry name" value="POLYISOPRENYL-TEICHOIC ACID--PEPTIDOGLYCAN TEICHOIC ACID TRANSFERASE TAGU"/>
    <property type="match status" value="1"/>
</dbReference>
<reference evidence="5" key="1">
    <citation type="submission" date="2017-09" db="EMBL/GenBank/DDBJ databases">
        <title>Depth-based differentiation of microbial function through sediment-hosted aquifers and enrichment of novel symbionts in the deep terrestrial subsurface.</title>
        <authorList>
            <person name="Probst A.J."/>
            <person name="Ladd B."/>
            <person name="Jarett J.K."/>
            <person name="Geller-Mcgrath D.E."/>
            <person name="Sieber C.M.K."/>
            <person name="Emerson J.B."/>
            <person name="Anantharaman K."/>
            <person name="Thomas B.C."/>
            <person name="Malmstrom R."/>
            <person name="Stieglmeier M."/>
            <person name="Klingl A."/>
            <person name="Woyke T."/>
            <person name="Ryan C.M."/>
            <person name="Banfield J.F."/>
        </authorList>
    </citation>
    <scope>NUCLEOTIDE SEQUENCE [LARGE SCALE GENOMIC DNA]</scope>
</reference>
<gene>
    <name evidence="4" type="ORF">CO058_03190</name>
</gene>
<organism evidence="4 5">
    <name type="scientific">candidate division WWE3 bacterium CG_4_9_14_0_2_um_filter_35_11</name>
    <dbReference type="NCBI Taxonomy" id="1975077"/>
    <lineage>
        <taxon>Bacteria</taxon>
        <taxon>Katanobacteria</taxon>
    </lineage>
</organism>
<keyword evidence="2" id="KW-0812">Transmembrane</keyword>
<keyword evidence="2" id="KW-1133">Transmembrane helix</keyword>
<comment type="similarity">
    <text evidence="1">Belongs to the LytR/CpsA/Psr (LCP) family.</text>
</comment>
<evidence type="ECO:0000256" key="2">
    <source>
        <dbReference type="SAM" id="Phobius"/>
    </source>
</evidence>
<evidence type="ECO:0000313" key="4">
    <source>
        <dbReference type="EMBL" id="PJC23491.1"/>
    </source>
</evidence>
<dbReference type="InterPro" id="IPR004474">
    <property type="entry name" value="LytR_CpsA_psr"/>
</dbReference>
<dbReference type="NCBIfam" id="TIGR00350">
    <property type="entry name" value="lytR_cpsA_psr"/>
    <property type="match status" value="1"/>
</dbReference>
<dbReference type="InterPro" id="IPR050922">
    <property type="entry name" value="LytR/CpsA/Psr_CW_biosynth"/>
</dbReference>
<sequence length="353" mass="39881">MTAYKGLSSINFIILWTILLSLLTFGYFFVKPYFNSSTKIESPITDQANLTPDIDEAEFEGINEIASPIPDEKSALSKSKESSSPNDESKPFNILILGIDRRSGDQTSFRTDVIQLITISSDRKNAVVTHIPRDVWAETYKINSIYNLKGPEALKDIVEKITGQRPDRIIRVDFDAFVYAVDAVGGIDIDVPTEFTDDWYPDDRNGNEDIISIKFESGQQHMDGETALIYTRSRKGTNGEGNDYARGTRQQLVMNTVIKDFFKPKNLFNPKTAKVLYEIATKKVYTDITLSDTEILFELLLNYKKIAVNYLSLDTTNFLVSPTDRTPYNGAWTLIAKDNNYTPIHEGIASYIN</sequence>
<keyword evidence="2" id="KW-0472">Membrane</keyword>
<evidence type="ECO:0000259" key="3">
    <source>
        <dbReference type="Pfam" id="PF03816"/>
    </source>
</evidence>